<reference evidence="2 3" key="2">
    <citation type="submission" date="2024-07" db="EMBL/GenBank/DDBJ databases">
        <authorList>
            <person name="Akdeniz Z."/>
        </authorList>
    </citation>
    <scope>NUCLEOTIDE SEQUENCE [LARGE SCALE GENOMIC DNA]</scope>
</reference>
<accession>A0AA86UYD1</accession>
<protein>
    <submittedName>
        <fullName evidence="1">Uncharacterized protein</fullName>
    </submittedName>
</protein>
<sequence length="1586" mass="172073">MFIYTDVMQNSEIQVEMNYAKVFAVFGFNKQSQTLQHSIVNISLNFEVIQAALICIQCDLYVLQSSLIFKASGQIVSGVMLQSKEILELLQCNVQYRFNSMKSSGLINQILVVMKEFTLIDFKLSGDNKLINYENGYFVSVVNISNNNQILINTQTAQICVEQTTTRVGNGNALLSTSTEILSCLNICDIGKNVYGFCLEKLVFGQYQLFNDSIICVQPFQYNGEFCECAQGFILNLTSCVNIVSQLTNIDAWLSGNFSILSNQTSQNIELTNKLNILEGYIIGNVSDIHQLIFTSFNTSNNNLVGNISVLSQNIDSNSLSLQQQIYKSQFQLEQQINQSSLLLDQRIFDNQSALTARIQVLNQSLITKTFDLNSSILIINSSLSNISQFLTTSLVSLNGNLTSLSQSIGSNITKLNQTLIDLTGTIQANVTEVNSTLNLVSDLLKTSTQSLNISLLNINSSLSDNISLLSSKLSNLNTSFVSNLSVINQTISQLNNTLLNNISLVNLSMLQKMSNLLSNISTVNTTLTNSINASNVKIYQMINTIADLQKQIIDLNQADLDPHIDISDDFSNDLACVQQPYINSFDILVISNSINAANFTGNYVFGDIISINNAFIDVSDSSFSTSLFYLFKSQSYYYNMKIQVGTQVVGSGSIVSDSGIQLINKLSIISNAGSSITIQSSQQLNILQRVSSGLNIRGLFLNLTLSSTSVGSFDLVETASGALNIRNYQVLGTYYSSQSSCIGALKTNTSQILLQQINFNPTVFTFGNMSSYMFCQVNFSTLLLQNIVVQVGASDVSSNIITSISTSNTTDFAFGGIAVQLNYSQVDFKTSVFRIYASYNTQYINNSGQMFGLFNKSNTISVSQICYQDSSIFQTSSTVIIGVIGYVEGNLSFSRTTVDFNVSGDASFQSVGTIAFMTKMCVKAVMSDLNIQLQTSIKTTVYDEFNVSALVGRQNGLNWTVQNSLFKNILLTRGMFMGIVAGICQNSVGSINNIQVEDCIIDSADNFRLSSGGMVGCLQQSTINLDTSNIKNLVSNSTATDYCGTGYAYGYIYNSQAQISALTVIFSNLFAQANNVSRAGLFAYANVTQININVTTLQNNNIVVKVTGGLADVHAGHLSGQLNSSCSVSLFSIKLNNLTTNGSSNSGATFVSSTIASINSSTIIDIEQIQVSNISLTMKSSAGSIYGGSILALSSNSQVHFLSIKLYNININGDCLRNSYIGAIALSQYSHVQIFEYRAVQLIFSLNTQLGNVSIGGLLGQLYNSSSLIFNSYIEQMNSSGASKNWSLMGGFIGQIISSNLTFTNSLIFNISSYAFSDGNETNLGGFLGQAELQSNITFVNCSVLRIKLNSSSTNCSRSVLFISRVENSTCVVNIVKIINSVAISIGSISRSGGIFGRVYYSVVNVTQATLNNLFIKSESTLNDSYASGITTTLSTGIFNIFQSQISNIHLQVSSSVDSVCASAIHANHDNTDVQIYDILIYNIQVNATASATKLVSIGMISGALSSAQFYNLTHVTIGSVNIICSGNQQIGLINGRSDLLTTYQIVDSSSQGLYTIQGSSFTNCDKLAYLVNGSGKQYTNLRGC</sequence>
<evidence type="ECO:0000313" key="1">
    <source>
        <dbReference type="EMBL" id="CAI9969402.1"/>
    </source>
</evidence>
<organism evidence="1">
    <name type="scientific">Hexamita inflata</name>
    <dbReference type="NCBI Taxonomy" id="28002"/>
    <lineage>
        <taxon>Eukaryota</taxon>
        <taxon>Metamonada</taxon>
        <taxon>Diplomonadida</taxon>
        <taxon>Hexamitidae</taxon>
        <taxon>Hexamitinae</taxon>
        <taxon>Hexamita</taxon>
    </lineage>
</organism>
<keyword evidence="3" id="KW-1185">Reference proteome</keyword>
<comment type="caution">
    <text evidence="1">The sequence shown here is derived from an EMBL/GenBank/DDBJ whole genome shotgun (WGS) entry which is preliminary data.</text>
</comment>
<evidence type="ECO:0000313" key="2">
    <source>
        <dbReference type="EMBL" id="CAL6062815.1"/>
    </source>
</evidence>
<dbReference type="EMBL" id="CATOUU010001058">
    <property type="protein sequence ID" value="CAI9969402.1"/>
    <property type="molecule type" value="Genomic_DNA"/>
</dbReference>
<evidence type="ECO:0000313" key="3">
    <source>
        <dbReference type="Proteomes" id="UP001642409"/>
    </source>
</evidence>
<reference evidence="1" key="1">
    <citation type="submission" date="2023-06" db="EMBL/GenBank/DDBJ databases">
        <authorList>
            <person name="Kurt Z."/>
        </authorList>
    </citation>
    <scope>NUCLEOTIDE SEQUENCE</scope>
</reference>
<gene>
    <name evidence="2" type="ORF">HINF_LOCUS50380</name>
    <name evidence="1" type="ORF">HINF_LOCUS57047</name>
</gene>
<name>A0AA86UYD1_9EUKA</name>
<proteinExistence type="predicted"/>
<dbReference type="EMBL" id="CAXDID020000241">
    <property type="protein sequence ID" value="CAL6062815.1"/>
    <property type="molecule type" value="Genomic_DNA"/>
</dbReference>
<dbReference type="Proteomes" id="UP001642409">
    <property type="component" value="Unassembled WGS sequence"/>
</dbReference>